<gene>
    <name evidence="5" type="primary">LOC113868723</name>
</gene>
<dbReference type="FunFam" id="1.25.40.10:FF:000196">
    <property type="entry name" value="Pentatricopeptide repeat-containing protein At4g14850"/>
    <property type="match status" value="1"/>
</dbReference>
<reference evidence="5" key="2">
    <citation type="submission" date="2025-08" db="UniProtKB">
        <authorList>
            <consortium name="RefSeq"/>
        </authorList>
    </citation>
    <scope>IDENTIFICATION</scope>
    <source>
        <tissue evidence="5">Young leaves</tissue>
    </source>
</reference>
<dbReference type="InterPro" id="IPR046848">
    <property type="entry name" value="E_motif"/>
</dbReference>
<dbReference type="PROSITE" id="PS51375">
    <property type="entry name" value="PPR"/>
    <property type="match status" value="6"/>
</dbReference>
<feature type="repeat" description="PPR" evidence="3">
    <location>
        <begin position="462"/>
        <end position="496"/>
    </location>
</feature>
<evidence type="ECO:0000313" key="5">
    <source>
        <dbReference type="RefSeq" id="XP_027360365.1"/>
    </source>
</evidence>
<proteinExistence type="inferred from homology"/>
<dbReference type="GO" id="GO:0003723">
    <property type="term" value="F:RNA binding"/>
    <property type="evidence" value="ECO:0007669"/>
    <property type="project" value="InterPro"/>
</dbReference>
<dbReference type="GO" id="GO:0009451">
    <property type="term" value="P:RNA modification"/>
    <property type="evidence" value="ECO:0007669"/>
    <property type="project" value="InterPro"/>
</dbReference>
<dbReference type="AlphaFoldDB" id="A0A8B8LVR9"/>
<dbReference type="Gene3D" id="1.25.40.10">
    <property type="entry name" value="Tetratricopeptide repeat domain"/>
    <property type="match status" value="4"/>
</dbReference>
<dbReference type="PANTHER" id="PTHR47926:SF424">
    <property type="entry name" value="PENTACOTRIPEPTIDE-REPEAT REGION OF PRORP DOMAIN-CONTAINING PROTEIN"/>
    <property type="match status" value="1"/>
</dbReference>
<dbReference type="Pfam" id="PF13041">
    <property type="entry name" value="PPR_2"/>
    <property type="match status" value="2"/>
</dbReference>
<feature type="repeat" description="PPR" evidence="3">
    <location>
        <begin position="324"/>
        <end position="358"/>
    </location>
</feature>
<protein>
    <submittedName>
        <fullName evidence="5">Pentatricopeptide repeat-containing protein At2g02750</fullName>
    </submittedName>
</protein>
<dbReference type="PANTHER" id="PTHR47926">
    <property type="entry name" value="PENTATRICOPEPTIDE REPEAT-CONTAINING PROTEIN"/>
    <property type="match status" value="1"/>
</dbReference>
<keyword evidence="4" id="KW-1185">Reference proteome</keyword>
<evidence type="ECO:0000256" key="2">
    <source>
        <dbReference type="ARBA" id="ARBA00061659"/>
    </source>
</evidence>
<dbReference type="InterPro" id="IPR046960">
    <property type="entry name" value="PPR_At4g14850-like_plant"/>
</dbReference>
<keyword evidence="1" id="KW-0677">Repeat</keyword>
<dbReference type="Pfam" id="PF20431">
    <property type="entry name" value="E_motif"/>
    <property type="match status" value="1"/>
</dbReference>
<reference evidence="4" key="1">
    <citation type="journal article" date="2019" name="Toxins">
        <title>Detection of Abrin-Like and Prepropulchellin-Like Toxin Genes and Transcripts Using Whole Genome Sequencing and Full-Length Transcript Sequencing of Abrus precatorius.</title>
        <authorList>
            <person name="Hovde B.T."/>
            <person name="Daligault H.E."/>
            <person name="Hanschen E.R."/>
            <person name="Kunde Y.A."/>
            <person name="Johnson M.B."/>
            <person name="Starkenburg S.R."/>
            <person name="Johnson S.L."/>
        </authorList>
    </citation>
    <scope>NUCLEOTIDE SEQUENCE [LARGE SCALE GENOMIC DNA]</scope>
</reference>
<dbReference type="FunFam" id="1.25.40.10:FF:000344">
    <property type="entry name" value="Pentatricopeptide repeat-containing protein"/>
    <property type="match status" value="1"/>
</dbReference>
<organism evidence="4 5">
    <name type="scientific">Abrus precatorius</name>
    <name type="common">Indian licorice</name>
    <name type="synonym">Glycine abrus</name>
    <dbReference type="NCBI Taxonomy" id="3816"/>
    <lineage>
        <taxon>Eukaryota</taxon>
        <taxon>Viridiplantae</taxon>
        <taxon>Streptophyta</taxon>
        <taxon>Embryophyta</taxon>
        <taxon>Tracheophyta</taxon>
        <taxon>Spermatophyta</taxon>
        <taxon>Magnoliopsida</taxon>
        <taxon>eudicotyledons</taxon>
        <taxon>Gunneridae</taxon>
        <taxon>Pentapetalae</taxon>
        <taxon>rosids</taxon>
        <taxon>fabids</taxon>
        <taxon>Fabales</taxon>
        <taxon>Fabaceae</taxon>
        <taxon>Papilionoideae</taxon>
        <taxon>50 kb inversion clade</taxon>
        <taxon>NPAAA clade</taxon>
        <taxon>indigoferoid/millettioid clade</taxon>
        <taxon>Abreae</taxon>
        <taxon>Abrus</taxon>
    </lineage>
</organism>
<feature type="repeat" description="PPR" evidence="3">
    <location>
        <begin position="118"/>
        <end position="152"/>
    </location>
</feature>
<evidence type="ECO:0000256" key="3">
    <source>
        <dbReference type="PROSITE-ProRule" id="PRU00708"/>
    </source>
</evidence>
<evidence type="ECO:0000256" key="1">
    <source>
        <dbReference type="ARBA" id="ARBA00022737"/>
    </source>
</evidence>
<dbReference type="GeneID" id="113868723"/>
<feature type="repeat" description="PPR" evidence="3">
    <location>
        <begin position="217"/>
        <end position="251"/>
    </location>
</feature>
<dbReference type="NCBIfam" id="TIGR00756">
    <property type="entry name" value="PPR"/>
    <property type="match status" value="5"/>
</dbReference>
<dbReference type="Pfam" id="PF01535">
    <property type="entry name" value="PPR"/>
    <property type="match status" value="4"/>
</dbReference>
<dbReference type="RefSeq" id="XP_027360365.1">
    <property type="nucleotide sequence ID" value="XM_027504564.1"/>
</dbReference>
<feature type="repeat" description="PPR" evidence="3">
    <location>
        <begin position="359"/>
        <end position="393"/>
    </location>
</feature>
<evidence type="ECO:0000313" key="4">
    <source>
        <dbReference type="Proteomes" id="UP000694853"/>
    </source>
</evidence>
<sequence length="642" mass="71239">MQYNRVTWGSHHNKHSMRSDHITLTKLVAEGFYKEALHLFSQLHSSSTTLHSFTFPTLFKACTKLCSPSNAQILHTHLLKTGFYSDPHASSALTAAYASNRRFFLDARKVFDEMPQPNLASLNAALSGFSRNGRRGEALALFQRVGLVSLRPNSVTVACLLAATNVDTNHVAQLHCCAFKLGVELDVYVATALVTAYSKCGELVSATKVFDKLLLKNVVSYNAFISGLFQNGVPRLALDVFKEMMRGKECLEHRINSVTLVSVLSACVSLLYVRFGRQVHGLTVKLKAGEEVMVVTALVDMYSKCGFWRSAFDVFSAVEGERRNLITWNSMIAGMMLNEQSERAVDMFQRMEGEGLQPDSATWNSMISGFAKQGVRVEAFKYLRKMQSTGVTPCLKILTSLLSACADSCVLGHGKEVHGYIIRINVNMDDFLATALVDMYMKCGHASRARGVFDQFDAKPYDPAFWNAMIGGYGRNGDHESAFEIFDKMLEEMVQPNSATFVSVLSACSHTGQVDRGLHVFRMMRREYGLQQRPEHSGCMVDLLGRSGRLGEARDLVQELAEPPASVFASLLGACRGYLDSNLGEEVAMKLLDIEPENPAPLVVLSNIYAELGRWKEVERIRRMITDKGLDKLSGFSMIEVA</sequence>
<dbReference type="FunFam" id="1.25.40.10:FF:000090">
    <property type="entry name" value="Pentatricopeptide repeat-containing protein, chloroplastic"/>
    <property type="match status" value="1"/>
</dbReference>
<dbReference type="OrthoDB" id="185373at2759"/>
<accession>A0A8B8LVR9</accession>
<dbReference type="Proteomes" id="UP000694853">
    <property type="component" value="Unplaced"/>
</dbReference>
<feature type="repeat" description="PPR" evidence="3">
    <location>
        <begin position="497"/>
        <end position="527"/>
    </location>
</feature>
<dbReference type="SUPFAM" id="SSF48452">
    <property type="entry name" value="TPR-like"/>
    <property type="match status" value="1"/>
</dbReference>
<comment type="similarity">
    <text evidence="2">Belongs to the PPR family. PCMP-E subfamily.</text>
</comment>
<dbReference type="KEGG" id="aprc:113868723"/>
<dbReference type="InterPro" id="IPR002885">
    <property type="entry name" value="PPR_rpt"/>
</dbReference>
<name>A0A8B8LVR9_ABRPR</name>
<dbReference type="InterPro" id="IPR011990">
    <property type="entry name" value="TPR-like_helical_dom_sf"/>
</dbReference>